<feature type="compositionally biased region" description="Basic and acidic residues" evidence="1">
    <location>
        <begin position="84"/>
        <end position="94"/>
    </location>
</feature>
<evidence type="ECO:0000313" key="2">
    <source>
        <dbReference type="EMBL" id="SCW53768.1"/>
    </source>
</evidence>
<sequence length="149" mass="15999">MSMNEEAIRQRAHELWEAEGRPEGQSEDHWRRASEMLIAEGNASGHGSGAFRPVDAAEVPPEAAGSPAAGPGFRAPSEDGGIEAAERPPQDRLIEPQVRTDAGQDNEPVTEIETIHRTLEIPKSRRGRTSPADDRIGAMSGAAGSRKRS</sequence>
<dbReference type="InterPro" id="IPR021327">
    <property type="entry name" value="DUF2934"/>
</dbReference>
<keyword evidence="3" id="KW-1185">Reference proteome</keyword>
<feature type="region of interest" description="Disordered" evidence="1">
    <location>
        <begin position="1"/>
        <end position="34"/>
    </location>
</feature>
<dbReference type="Pfam" id="PF11154">
    <property type="entry name" value="DUF2934"/>
    <property type="match status" value="1"/>
</dbReference>
<accession>A0A1G4RAE8</accession>
<evidence type="ECO:0008006" key="4">
    <source>
        <dbReference type="Google" id="ProtNLM"/>
    </source>
</evidence>
<gene>
    <name evidence="2" type="ORF">SAMN05660859_1499</name>
</gene>
<evidence type="ECO:0000256" key="1">
    <source>
        <dbReference type="SAM" id="MobiDB-lite"/>
    </source>
</evidence>
<organism evidence="2 3">
    <name type="scientific">Ancylobacter rudongensis</name>
    <dbReference type="NCBI Taxonomy" id="177413"/>
    <lineage>
        <taxon>Bacteria</taxon>
        <taxon>Pseudomonadati</taxon>
        <taxon>Pseudomonadota</taxon>
        <taxon>Alphaproteobacteria</taxon>
        <taxon>Hyphomicrobiales</taxon>
        <taxon>Xanthobacteraceae</taxon>
        <taxon>Ancylobacter</taxon>
    </lineage>
</organism>
<dbReference type="EMBL" id="FMTP01000002">
    <property type="protein sequence ID" value="SCW53768.1"/>
    <property type="molecule type" value="Genomic_DNA"/>
</dbReference>
<name>A0A1G4RAE8_9HYPH</name>
<protein>
    <recommendedName>
        <fullName evidence="4">DUF2934 domain-containing protein</fullName>
    </recommendedName>
</protein>
<reference evidence="3" key="1">
    <citation type="submission" date="2016-10" db="EMBL/GenBank/DDBJ databases">
        <authorList>
            <person name="Varghese N."/>
            <person name="Submissions S."/>
        </authorList>
    </citation>
    <scope>NUCLEOTIDE SEQUENCE [LARGE SCALE GENOMIC DNA]</scope>
    <source>
        <strain evidence="3">CGMCC 1.1761</strain>
    </source>
</reference>
<proteinExistence type="predicted"/>
<dbReference type="STRING" id="177413.SAMN05660859_1499"/>
<feature type="compositionally biased region" description="Basic and acidic residues" evidence="1">
    <location>
        <begin position="113"/>
        <end position="123"/>
    </location>
</feature>
<evidence type="ECO:0000313" key="3">
    <source>
        <dbReference type="Proteomes" id="UP000198889"/>
    </source>
</evidence>
<dbReference type="AlphaFoldDB" id="A0A1G4RAE8"/>
<feature type="compositionally biased region" description="Low complexity" evidence="1">
    <location>
        <begin position="59"/>
        <end position="75"/>
    </location>
</feature>
<dbReference type="RefSeq" id="WP_091437472.1">
    <property type="nucleotide sequence ID" value="NZ_FMTP01000002.1"/>
</dbReference>
<feature type="region of interest" description="Disordered" evidence="1">
    <location>
        <begin position="59"/>
        <end position="149"/>
    </location>
</feature>
<dbReference type="Proteomes" id="UP000198889">
    <property type="component" value="Unassembled WGS sequence"/>
</dbReference>